<feature type="domain" description="HTH lacI-type" evidence="4">
    <location>
        <begin position="2"/>
        <end position="56"/>
    </location>
</feature>
<dbReference type="PROSITE" id="PS00356">
    <property type="entry name" value="HTH_LACI_1"/>
    <property type="match status" value="1"/>
</dbReference>
<dbReference type="SUPFAM" id="SSF53822">
    <property type="entry name" value="Periplasmic binding protein-like I"/>
    <property type="match status" value="1"/>
</dbReference>
<evidence type="ECO:0000259" key="4">
    <source>
        <dbReference type="PROSITE" id="PS50932"/>
    </source>
</evidence>
<dbReference type="GO" id="GO:0000976">
    <property type="term" value="F:transcription cis-regulatory region binding"/>
    <property type="evidence" value="ECO:0007669"/>
    <property type="project" value="TreeGrafter"/>
</dbReference>
<dbReference type="PRINTS" id="PR00036">
    <property type="entry name" value="HTHLACI"/>
</dbReference>
<keyword evidence="6" id="KW-1185">Reference proteome</keyword>
<evidence type="ECO:0000256" key="2">
    <source>
        <dbReference type="ARBA" id="ARBA00023125"/>
    </source>
</evidence>
<dbReference type="InterPro" id="IPR028082">
    <property type="entry name" value="Peripla_BP_I"/>
</dbReference>
<dbReference type="InterPro" id="IPR010982">
    <property type="entry name" value="Lambda_DNA-bd_dom_sf"/>
</dbReference>
<dbReference type="PANTHER" id="PTHR30146:SF109">
    <property type="entry name" value="HTH-TYPE TRANSCRIPTIONAL REGULATOR GALS"/>
    <property type="match status" value="1"/>
</dbReference>
<dbReference type="CDD" id="cd01392">
    <property type="entry name" value="HTH_LacI"/>
    <property type="match status" value="1"/>
</dbReference>
<dbReference type="OrthoDB" id="9788209at2"/>
<dbReference type="SMART" id="SM00354">
    <property type="entry name" value="HTH_LACI"/>
    <property type="match status" value="1"/>
</dbReference>
<accession>A0A521EZ30</accession>
<organism evidence="5 6">
    <name type="scientific">Melghirimyces algeriensis</name>
    <dbReference type="NCBI Taxonomy" id="910412"/>
    <lineage>
        <taxon>Bacteria</taxon>
        <taxon>Bacillati</taxon>
        <taxon>Bacillota</taxon>
        <taxon>Bacilli</taxon>
        <taxon>Bacillales</taxon>
        <taxon>Thermoactinomycetaceae</taxon>
        <taxon>Melghirimyces</taxon>
    </lineage>
</organism>
<dbReference type="SUPFAM" id="SSF47413">
    <property type="entry name" value="lambda repressor-like DNA-binding domains"/>
    <property type="match status" value="1"/>
</dbReference>
<dbReference type="PANTHER" id="PTHR30146">
    <property type="entry name" value="LACI-RELATED TRANSCRIPTIONAL REPRESSOR"/>
    <property type="match status" value="1"/>
</dbReference>
<dbReference type="InterPro" id="IPR000843">
    <property type="entry name" value="HTH_LacI"/>
</dbReference>
<dbReference type="RefSeq" id="WP_142506486.1">
    <property type="nucleotide sequence ID" value="NZ_FXTI01000011.1"/>
</dbReference>
<dbReference type="InterPro" id="IPR001761">
    <property type="entry name" value="Peripla_BP/Lac1_sug-bd_dom"/>
</dbReference>
<gene>
    <name evidence="5" type="ORF">SAMN06264849_11198</name>
</gene>
<dbReference type="Proteomes" id="UP000315636">
    <property type="component" value="Unassembled WGS sequence"/>
</dbReference>
<protein>
    <submittedName>
        <fullName evidence="5">Transcriptional regulator, LacI family</fullName>
    </submittedName>
</protein>
<name>A0A521EZ30_9BACL</name>
<evidence type="ECO:0000313" key="5">
    <source>
        <dbReference type="EMBL" id="SMO89272.1"/>
    </source>
</evidence>
<sequence>MSTIKDVAKVAGVSPSTVSRVIAGNRRISKKTRLRVQRAMAELNYVPNAIARSLARSHTRTIGFTISRAVDQAFSNPFFSEVLRGMSSVAQMHDYNILLSISMDPKEEMEKCLRLIQERRVDGLILSTSRLHDPLIAALSEDDVPFVVMGRSVDLPVLSVNNDNVKAGYHATMHLIEQGYCNIAFLSGPKDLVVSMDRFNGYKQAMSEKDLPLDSQRVVFTELTEQGGFDALEQLKEQGVLFDAVLAADDLLALGAFQFAKHFSISVPEDLGIVGFNDTPVMEYMTPSLTSVRILSYDLGAEVVDLLINHLENPDKRRAKKEIVLPSELIIRDSSRRKKD</sequence>
<evidence type="ECO:0000313" key="6">
    <source>
        <dbReference type="Proteomes" id="UP000315636"/>
    </source>
</evidence>
<proteinExistence type="predicted"/>
<dbReference type="Pfam" id="PF00532">
    <property type="entry name" value="Peripla_BP_1"/>
    <property type="match status" value="1"/>
</dbReference>
<evidence type="ECO:0000256" key="3">
    <source>
        <dbReference type="ARBA" id="ARBA00023163"/>
    </source>
</evidence>
<dbReference type="Pfam" id="PF00356">
    <property type="entry name" value="LacI"/>
    <property type="match status" value="1"/>
</dbReference>
<keyword evidence="1" id="KW-0805">Transcription regulation</keyword>
<dbReference type="EMBL" id="FXTI01000011">
    <property type="protein sequence ID" value="SMO89272.1"/>
    <property type="molecule type" value="Genomic_DNA"/>
</dbReference>
<keyword evidence="3" id="KW-0804">Transcription</keyword>
<dbReference type="AlphaFoldDB" id="A0A521EZ30"/>
<dbReference type="Gene3D" id="3.40.50.2300">
    <property type="match status" value="2"/>
</dbReference>
<dbReference type="PROSITE" id="PS50932">
    <property type="entry name" value="HTH_LACI_2"/>
    <property type="match status" value="1"/>
</dbReference>
<dbReference type="CDD" id="cd06294">
    <property type="entry name" value="PBP1_MalR-like"/>
    <property type="match status" value="1"/>
</dbReference>
<dbReference type="GO" id="GO:0003700">
    <property type="term" value="F:DNA-binding transcription factor activity"/>
    <property type="evidence" value="ECO:0007669"/>
    <property type="project" value="TreeGrafter"/>
</dbReference>
<evidence type="ECO:0000256" key="1">
    <source>
        <dbReference type="ARBA" id="ARBA00023015"/>
    </source>
</evidence>
<keyword evidence="2" id="KW-0238">DNA-binding</keyword>
<dbReference type="Gene3D" id="1.10.260.40">
    <property type="entry name" value="lambda repressor-like DNA-binding domains"/>
    <property type="match status" value="1"/>
</dbReference>
<reference evidence="5 6" key="1">
    <citation type="submission" date="2017-05" db="EMBL/GenBank/DDBJ databases">
        <authorList>
            <person name="Varghese N."/>
            <person name="Submissions S."/>
        </authorList>
    </citation>
    <scope>NUCLEOTIDE SEQUENCE [LARGE SCALE GENOMIC DNA]</scope>
    <source>
        <strain evidence="5 6">DSM 45474</strain>
    </source>
</reference>